<reference evidence="3 4" key="1">
    <citation type="journal article" date="2013" name="Genome Announc.">
        <title>Genome Sequence of Moraxella macacae 0408225, a Novel Bacterial Species Isolated from a Cynomolgus Macaque with Epistaxis.</title>
        <authorList>
            <person name="Ladner J.T."/>
            <person name="Whitehouse C.A."/>
            <person name="Koroleva G.I."/>
            <person name="Palacios G.F."/>
        </authorList>
    </citation>
    <scope>NUCLEOTIDE SEQUENCE [LARGE SCALE GENOMIC DNA]</scope>
    <source>
        <strain evidence="3 4">0408225</strain>
    </source>
</reference>
<feature type="chain" id="PRO_5003958029" description="Sel1 repeat family protein" evidence="2">
    <location>
        <begin position="25"/>
        <end position="313"/>
    </location>
</feature>
<keyword evidence="4" id="KW-1185">Reference proteome</keyword>
<accession>L2F8J5</accession>
<evidence type="ECO:0000313" key="4">
    <source>
        <dbReference type="Proteomes" id="UP000023795"/>
    </source>
</evidence>
<dbReference type="EMBL" id="ANIN01000001">
    <property type="protein sequence ID" value="ELA08793.1"/>
    <property type="molecule type" value="Genomic_DNA"/>
</dbReference>
<dbReference type="PATRIC" id="fig|1230338.3.peg.45"/>
<gene>
    <name evidence="3" type="ORF">MOMA_00235</name>
</gene>
<comment type="caution">
    <text evidence="3">The sequence shown here is derived from an EMBL/GenBank/DDBJ whole genome shotgun (WGS) entry which is preliminary data.</text>
</comment>
<feature type="compositionally biased region" description="Polar residues" evidence="1">
    <location>
        <begin position="45"/>
        <end position="59"/>
    </location>
</feature>
<dbReference type="AlphaFoldDB" id="L2F8J5"/>
<dbReference type="STRING" id="1230338.MOMA_00235"/>
<dbReference type="Proteomes" id="UP000023795">
    <property type="component" value="Unassembled WGS sequence"/>
</dbReference>
<dbReference type="OrthoDB" id="6656286at2"/>
<evidence type="ECO:0008006" key="5">
    <source>
        <dbReference type="Google" id="ProtNLM"/>
    </source>
</evidence>
<evidence type="ECO:0000256" key="2">
    <source>
        <dbReference type="SAM" id="SignalP"/>
    </source>
</evidence>
<feature type="region of interest" description="Disordered" evidence="1">
    <location>
        <begin position="28"/>
        <end position="66"/>
    </location>
</feature>
<sequence length="313" mass="34775">MLKQSFAVALLSLSAFALSLPANAATIKKKPKTTQKATKQKATNFGKSSQPAQSLQNNPTSDLTTLDTADQDLSLSTITYPKFNAVQFVGTDLQNQTINLPRPTLKLSNISTVPTVVIPTTKQATSQIDVSVIDDFITEISPKARHYPPVFRNRTESYHAIQKIKQLSAWIDRYAKNPHASYEVLLRATKINAMARNLDLGSEYAVKASEYVTRALKINDTAEANFLYGAMLSEGGGFETGSKYLEKAEKMGFAEATQSLAQADLLNDKKERAIQRLNAFKAKYPNDPYIDEQLRLVNSGEYYIWKIPVKTVR</sequence>
<dbReference type="eggNOG" id="COG0457">
    <property type="taxonomic scope" value="Bacteria"/>
</dbReference>
<dbReference type="SUPFAM" id="SSF81901">
    <property type="entry name" value="HCP-like"/>
    <property type="match status" value="1"/>
</dbReference>
<evidence type="ECO:0000313" key="3">
    <source>
        <dbReference type="EMBL" id="ELA08793.1"/>
    </source>
</evidence>
<keyword evidence="2" id="KW-0732">Signal</keyword>
<dbReference type="RefSeq" id="WP_009501169.1">
    <property type="nucleotide sequence ID" value="NZ_ANIN01000001.1"/>
</dbReference>
<feature type="signal peptide" evidence="2">
    <location>
        <begin position="1"/>
        <end position="24"/>
    </location>
</feature>
<evidence type="ECO:0000256" key="1">
    <source>
        <dbReference type="SAM" id="MobiDB-lite"/>
    </source>
</evidence>
<protein>
    <recommendedName>
        <fullName evidence="5">Sel1 repeat family protein</fullName>
    </recommendedName>
</protein>
<proteinExistence type="predicted"/>
<feature type="compositionally biased region" description="Low complexity" evidence="1">
    <location>
        <begin position="34"/>
        <end position="44"/>
    </location>
</feature>
<name>L2F8J5_9GAMM</name>
<organism evidence="3 4">
    <name type="scientific">Moraxella macacae 0408225</name>
    <dbReference type="NCBI Taxonomy" id="1230338"/>
    <lineage>
        <taxon>Bacteria</taxon>
        <taxon>Pseudomonadati</taxon>
        <taxon>Pseudomonadota</taxon>
        <taxon>Gammaproteobacteria</taxon>
        <taxon>Moraxellales</taxon>
        <taxon>Moraxellaceae</taxon>
        <taxon>Moraxella</taxon>
    </lineage>
</organism>